<sequence length="454" mass="50738">MSESFRQYRNSKKCASDSESESDDSTENSVRKNTPTNAFTAYKMSLETEQIKALIRALQEQALESQRREADLRKTIQDLAGQVAAIQIAPARAEAPPIKVYRPVEITGLVPCGETLDAVKCLPDFMGTQETYVSWRQAANAAYHMFRKYEDSSRHYQAVVIIRSKVKGPADAVLSSFGTILNFDAIISRLDFTYSDKRPIHVIEQELGTLRQGSLTLLQYYDEVEKKLTLLTNKATMSYEASAATVLCEKFRDDALRVFVSGLRRNLTDVLFAAKPKDMPSALALAQEVESNHERYTFATSFARSQEDRDHKQYPKVQERQRAPPQAGSQGSAGKNPHFTKQHRAQVHSAPRSDRMARENMPEPMDVDPSLSRMQPSHAPAYPKSKPAASGRSVPPKRQRVNHVAQASDDLDKVYNTAASSAAVKVDDDSILEYDSDTINFLGESPCYPSSDEE</sequence>
<gene>
    <name evidence="3" type="primary">gag</name>
</gene>
<feature type="region of interest" description="Disordered" evidence="1">
    <location>
        <begin position="300"/>
        <end position="409"/>
    </location>
</feature>
<dbReference type="PeptideAtlas" id="Q967T6"/>
<evidence type="ECO:0000256" key="1">
    <source>
        <dbReference type="SAM" id="MobiDB-lite"/>
    </source>
</evidence>
<feature type="compositionally biased region" description="Basic and acidic residues" evidence="1">
    <location>
        <begin position="351"/>
        <end position="361"/>
    </location>
</feature>
<protein>
    <submittedName>
        <fullName evidence="2">Gag protein</fullName>
    </submittedName>
</protein>
<feature type="compositionally biased region" description="Low complexity" evidence="1">
    <location>
        <begin position="376"/>
        <end position="390"/>
    </location>
</feature>
<proteinExistence type="predicted"/>
<evidence type="ECO:0000313" key="3">
    <source>
        <dbReference type="FlyBase" id="FBgn0044343"/>
    </source>
</evidence>
<evidence type="ECO:0000313" key="2">
    <source>
        <dbReference type="EMBL" id="AAK52057.1"/>
    </source>
</evidence>
<feature type="compositionally biased region" description="Basic and acidic residues" evidence="1">
    <location>
        <begin position="305"/>
        <end position="322"/>
    </location>
</feature>
<accession>Q967T6</accession>
<organism evidence="2">
    <name type="scientific">Drosophila melanogaster</name>
    <name type="common">Fruit fly</name>
    <dbReference type="NCBI Taxonomy" id="7227"/>
    <lineage>
        <taxon>Eukaryota</taxon>
        <taxon>Metazoa</taxon>
        <taxon>Ecdysozoa</taxon>
        <taxon>Arthropoda</taxon>
        <taxon>Hexapoda</taxon>
        <taxon>Insecta</taxon>
        <taxon>Pterygota</taxon>
        <taxon>Neoptera</taxon>
        <taxon>Endopterygota</taxon>
        <taxon>Diptera</taxon>
        <taxon>Brachycera</taxon>
        <taxon>Muscomorpha</taxon>
        <taxon>Ephydroidea</taxon>
        <taxon>Drosophilidae</taxon>
        <taxon>Drosophila</taxon>
        <taxon>Sophophora</taxon>
    </lineage>
</organism>
<reference evidence="2" key="1">
    <citation type="submission" date="2001-03" db="EMBL/GenBank/DDBJ databases">
        <title>Sequence of springer transposable element on the right arm of chromosome 3 in region 100.</title>
        <authorList>
            <person name="Patel S.P."/>
            <person name="Kronmiller B.A."/>
            <person name="Doyle C."/>
            <person name="Carlson J."/>
            <person name="Wan K."/>
            <person name="Tyler D."/>
            <person name="Pacleb J."/>
            <person name="Rubin G."/>
            <person name="Celniker S.E."/>
        </authorList>
    </citation>
    <scope>NUCLEOTIDE SEQUENCE</scope>
</reference>
<name>Q967T6_DROME</name>
<feature type="region of interest" description="Disordered" evidence="1">
    <location>
        <begin position="1"/>
        <end position="34"/>
    </location>
</feature>
<dbReference type="EMBL" id="AF364549">
    <property type="protein sequence ID" value="AAK52057.1"/>
    <property type="molecule type" value="Genomic_DNA"/>
</dbReference>
<dbReference type="FlyBase" id="FBgn0044343">
    <property type="gene designation" value="springer\gag"/>
</dbReference>
<dbReference type="AlphaFoldDB" id="Q967T6"/>